<dbReference type="EMBL" id="PYDT01000004">
    <property type="protein sequence ID" value="THU64405.1"/>
    <property type="molecule type" value="Genomic_DNA"/>
</dbReference>
<dbReference type="Gene3D" id="2.170.270.10">
    <property type="entry name" value="SET domain"/>
    <property type="match status" value="1"/>
</dbReference>
<evidence type="ECO:0000256" key="2">
    <source>
        <dbReference type="ARBA" id="ARBA00004584"/>
    </source>
</evidence>
<dbReference type="PROSITE" id="PS51215">
    <property type="entry name" value="AWS"/>
    <property type="match status" value="1"/>
</dbReference>
<dbReference type="SUPFAM" id="SSF82199">
    <property type="entry name" value="SET domain"/>
    <property type="match status" value="1"/>
</dbReference>
<evidence type="ECO:0000256" key="3">
    <source>
        <dbReference type="ARBA" id="ARBA00022454"/>
    </source>
</evidence>
<dbReference type="InterPro" id="IPR046341">
    <property type="entry name" value="SET_dom_sf"/>
</dbReference>
<organism evidence="15 16">
    <name type="scientific">Musa balbisiana</name>
    <name type="common">Banana</name>
    <dbReference type="NCBI Taxonomy" id="52838"/>
    <lineage>
        <taxon>Eukaryota</taxon>
        <taxon>Viridiplantae</taxon>
        <taxon>Streptophyta</taxon>
        <taxon>Embryophyta</taxon>
        <taxon>Tracheophyta</taxon>
        <taxon>Spermatophyta</taxon>
        <taxon>Magnoliopsida</taxon>
        <taxon>Liliopsida</taxon>
        <taxon>Zingiberales</taxon>
        <taxon>Musaceae</taxon>
        <taxon>Musa</taxon>
    </lineage>
</organism>
<evidence type="ECO:0000256" key="10">
    <source>
        <dbReference type="ARBA" id="ARBA00054897"/>
    </source>
</evidence>
<evidence type="ECO:0000256" key="4">
    <source>
        <dbReference type="ARBA" id="ARBA00022603"/>
    </source>
</evidence>
<dbReference type="InterPro" id="IPR003616">
    <property type="entry name" value="Post-SET_dom"/>
</dbReference>
<feature type="domain" description="AWS" evidence="14">
    <location>
        <begin position="222"/>
        <end position="271"/>
    </location>
</feature>
<dbReference type="Pfam" id="PF00856">
    <property type="entry name" value="SET"/>
    <property type="match status" value="1"/>
</dbReference>
<evidence type="ECO:0000313" key="15">
    <source>
        <dbReference type="EMBL" id="THU64405.1"/>
    </source>
</evidence>
<evidence type="ECO:0000256" key="8">
    <source>
        <dbReference type="ARBA" id="ARBA00023242"/>
    </source>
</evidence>
<dbReference type="PROSITE" id="PS50280">
    <property type="entry name" value="SET"/>
    <property type="match status" value="1"/>
</dbReference>
<dbReference type="SMART" id="SM00317">
    <property type="entry name" value="SET"/>
    <property type="match status" value="1"/>
</dbReference>
<evidence type="ECO:0000259" key="12">
    <source>
        <dbReference type="PROSITE" id="PS50280"/>
    </source>
</evidence>
<feature type="domain" description="SET" evidence="12">
    <location>
        <begin position="273"/>
        <end position="390"/>
    </location>
</feature>
<keyword evidence="9" id="KW-0137">Centromere</keyword>
<evidence type="ECO:0000259" key="13">
    <source>
        <dbReference type="PROSITE" id="PS50868"/>
    </source>
</evidence>
<evidence type="ECO:0000256" key="1">
    <source>
        <dbReference type="ARBA" id="ARBA00004123"/>
    </source>
</evidence>
<keyword evidence="3" id="KW-0158">Chromosome</keyword>
<dbReference type="SMART" id="SM00570">
    <property type="entry name" value="AWS"/>
    <property type="match status" value="1"/>
</dbReference>
<evidence type="ECO:0000256" key="11">
    <source>
        <dbReference type="SAM" id="MobiDB-lite"/>
    </source>
</evidence>
<dbReference type="PROSITE" id="PS50868">
    <property type="entry name" value="POST_SET"/>
    <property type="match status" value="1"/>
</dbReference>
<dbReference type="GO" id="GO:0032259">
    <property type="term" value="P:methylation"/>
    <property type="evidence" value="ECO:0007669"/>
    <property type="project" value="UniProtKB-KW"/>
</dbReference>
<protein>
    <recommendedName>
        <fullName evidence="17">Histone-lysine N-methyltransferase</fullName>
    </recommendedName>
</protein>
<dbReference type="GO" id="GO:0005634">
    <property type="term" value="C:nucleus"/>
    <property type="evidence" value="ECO:0007669"/>
    <property type="project" value="UniProtKB-SubCell"/>
</dbReference>
<name>A0A4V6T4I5_MUSBA</name>
<keyword evidence="5" id="KW-0808">Transferase</keyword>
<keyword evidence="4" id="KW-0489">Methyltransferase</keyword>
<dbReference type="AlphaFoldDB" id="A0A4V6T4I5"/>
<evidence type="ECO:0008006" key="17">
    <source>
        <dbReference type="Google" id="ProtNLM"/>
    </source>
</evidence>
<reference evidence="15 16" key="1">
    <citation type="journal article" date="2019" name="Nat. Plants">
        <title>Genome sequencing of Musa balbisiana reveals subgenome evolution and function divergence in polyploid bananas.</title>
        <authorList>
            <person name="Yao X."/>
        </authorList>
    </citation>
    <scope>NUCLEOTIDE SEQUENCE [LARGE SCALE GENOMIC DNA]</scope>
    <source>
        <strain evidence="16">cv. DH-PKW</strain>
        <tissue evidence="15">Leaves</tissue>
    </source>
</reference>
<dbReference type="STRING" id="52838.A0A4V6T4I5"/>
<keyword evidence="16" id="KW-1185">Reference proteome</keyword>
<evidence type="ECO:0000256" key="9">
    <source>
        <dbReference type="ARBA" id="ARBA00023328"/>
    </source>
</evidence>
<keyword evidence="8" id="KW-0539">Nucleus</keyword>
<keyword evidence="7" id="KW-0156">Chromatin regulator</keyword>
<dbReference type="CDD" id="cd19175">
    <property type="entry name" value="SET_ASHR3-like"/>
    <property type="match status" value="1"/>
</dbReference>
<evidence type="ECO:0000256" key="7">
    <source>
        <dbReference type="ARBA" id="ARBA00022853"/>
    </source>
</evidence>
<dbReference type="InterPro" id="IPR001214">
    <property type="entry name" value="SET_dom"/>
</dbReference>
<feature type="domain" description="Post-SET" evidence="13">
    <location>
        <begin position="396"/>
        <end position="412"/>
    </location>
</feature>
<accession>A0A4V6T4I5</accession>
<comment type="subcellular location">
    <subcellularLocation>
        <location evidence="2">Chromosome</location>
        <location evidence="2">Centromere</location>
    </subcellularLocation>
    <subcellularLocation>
        <location evidence="1">Nucleus</location>
    </subcellularLocation>
</comment>
<gene>
    <name evidence="15" type="ORF">C4D60_Mb01t26120</name>
</gene>
<dbReference type="Proteomes" id="UP000317650">
    <property type="component" value="Chromosome 1"/>
</dbReference>
<dbReference type="InterPro" id="IPR050777">
    <property type="entry name" value="SET2_Histone-Lys_MeTrsfase"/>
</dbReference>
<evidence type="ECO:0000256" key="6">
    <source>
        <dbReference type="ARBA" id="ARBA00022691"/>
    </source>
</evidence>
<dbReference type="PROSITE" id="PS51578">
    <property type="entry name" value="SAM_MT43_SET2_2"/>
    <property type="match status" value="1"/>
</dbReference>
<evidence type="ECO:0000259" key="14">
    <source>
        <dbReference type="PROSITE" id="PS51215"/>
    </source>
</evidence>
<sequence>MLSSSFPRSSDIPVHQVPILVQVCEEVEAGRRAWAQRQEEAARRLNRPEQQMEMGTSEEVEAKLQWLREEEEGAWLGMVADWGQKVMQAAESEEVRMEEAWARIHRLPSHSPPSKPRSNPFLESLSPPPSSPTRFPRFSLRGRQRRVSCRRSRASFRILEFERGFLYQKQEQGSIERIFEEMLMELGDQVDFDLPSWLKKWKPAQYISIKRNIYLTKRRIEDDGIFCSCTQLTGSSTVCDGDCHCGMLFSCCSSSCKCGDKCLNKPFQHRDVKKMKVVKTEKCGFGLVADEDIKQGDFVIEYVGEVLDDKTCEERLWKMKHRGDTNFYLCEVNHDMVIDATYKGNKSRFINHSCEPNTEMQKWRVDGETRVGIFALCDIRKGKDVTYDYQFVQFGAAQVCHCGTHSCRQKLGNKPRSLNTVHHKRKTDYENCIGELVRVWRSKDKRYYGGFVSDFDCLSGKHTIIYEDEHVEVIDMSKEDWDFL</sequence>
<keyword evidence="6" id="KW-0949">S-adenosyl-L-methionine</keyword>
<proteinExistence type="predicted"/>
<dbReference type="GO" id="GO:0000775">
    <property type="term" value="C:chromosome, centromeric region"/>
    <property type="evidence" value="ECO:0007669"/>
    <property type="project" value="UniProtKB-SubCell"/>
</dbReference>
<dbReference type="FunFam" id="2.170.270.10:FF:000034">
    <property type="entry name" value="Histone-lysine N-methyltransferase"/>
    <property type="match status" value="1"/>
</dbReference>
<dbReference type="InterPro" id="IPR006560">
    <property type="entry name" value="AWS_dom"/>
</dbReference>
<dbReference type="InterPro" id="IPR047893">
    <property type="entry name" value="ASHR3-like_SET"/>
</dbReference>
<dbReference type="GO" id="GO:0042054">
    <property type="term" value="F:histone methyltransferase activity"/>
    <property type="evidence" value="ECO:0007669"/>
    <property type="project" value="InterPro"/>
</dbReference>
<dbReference type="InterPro" id="IPR025787">
    <property type="entry name" value="Hist-Lys_N-MeTrfase_SET2_plant"/>
</dbReference>
<feature type="region of interest" description="Disordered" evidence="11">
    <location>
        <begin position="106"/>
        <end position="137"/>
    </location>
</feature>
<evidence type="ECO:0000256" key="5">
    <source>
        <dbReference type="ARBA" id="ARBA00022679"/>
    </source>
</evidence>
<evidence type="ECO:0000313" key="16">
    <source>
        <dbReference type="Proteomes" id="UP000317650"/>
    </source>
</evidence>
<dbReference type="PANTHER" id="PTHR22884">
    <property type="entry name" value="SET DOMAIN PROTEINS"/>
    <property type="match status" value="1"/>
</dbReference>
<comment type="caution">
    <text evidence="15">The sequence shown here is derived from an EMBL/GenBank/DDBJ whole genome shotgun (WGS) entry which is preliminary data.</text>
</comment>
<comment type="function">
    <text evidence="10">Histone methyltransferase.</text>
</comment>